<dbReference type="Pfam" id="PF01764">
    <property type="entry name" value="Lipase_3"/>
    <property type="match status" value="1"/>
</dbReference>
<feature type="compositionally biased region" description="Basic residues" evidence="1">
    <location>
        <begin position="1784"/>
        <end position="1793"/>
    </location>
</feature>
<feature type="compositionally biased region" description="Low complexity" evidence="1">
    <location>
        <begin position="1647"/>
        <end position="1657"/>
    </location>
</feature>
<feature type="compositionally biased region" description="Low complexity" evidence="1">
    <location>
        <begin position="87"/>
        <end position="101"/>
    </location>
</feature>
<evidence type="ECO:0000256" key="2">
    <source>
        <dbReference type="SAM" id="Phobius"/>
    </source>
</evidence>
<dbReference type="PANTHER" id="PTHR45856">
    <property type="entry name" value="ALPHA/BETA-HYDROLASES SUPERFAMILY PROTEIN"/>
    <property type="match status" value="1"/>
</dbReference>
<feature type="region of interest" description="Disordered" evidence="1">
    <location>
        <begin position="1348"/>
        <end position="1367"/>
    </location>
</feature>
<keyword evidence="2" id="KW-0472">Membrane</keyword>
<feature type="region of interest" description="Disordered" evidence="1">
    <location>
        <begin position="1875"/>
        <end position="1915"/>
    </location>
</feature>
<feature type="transmembrane region" description="Helical" evidence="2">
    <location>
        <begin position="312"/>
        <end position="333"/>
    </location>
</feature>
<keyword evidence="2" id="KW-1133">Transmembrane helix</keyword>
<feature type="compositionally biased region" description="Basic and acidic residues" evidence="1">
    <location>
        <begin position="1983"/>
        <end position="1993"/>
    </location>
</feature>
<dbReference type="CDD" id="cd00519">
    <property type="entry name" value="Lipase_3"/>
    <property type="match status" value="1"/>
</dbReference>
<name>A0ABR2YLJ9_9CHLO</name>
<feature type="region of interest" description="Disordered" evidence="1">
    <location>
        <begin position="1544"/>
        <end position="1688"/>
    </location>
</feature>
<feature type="region of interest" description="Disordered" evidence="1">
    <location>
        <begin position="1197"/>
        <end position="1332"/>
    </location>
</feature>
<dbReference type="InterPro" id="IPR051218">
    <property type="entry name" value="Sec_MonoDiacylglyc_Lipase"/>
</dbReference>
<evidence type="ECO:0000313" key="5">
    <source>
        <dbReference type="Proteomes" id="UP001491310"/>
    </source>
</evidence>
<dbReference type="SUPFAM" id="SSF53474">
    <property type="entry name" value="alpha/beta-Hydrolases"/>
    <property type="match status" value="1"/>
</dbReference>
<feature type="transmembrane region" description="Helical" evidence="2">
    <location>
        <begin position="233"/>
        <end position="256"/>
    </location>
</feature>
<feature type="domain" description="Fungal lipase-type" evidence="3">
    <location>
        <begin position="757"/>
        <end position="901"/>
    </location>
</feature>
<feature type="region of interest" description="Disordered" evidence="1">
    <location>
        <begin position="1"/>
        <end position="126"/>
    </location>
</feature>
<proteinExistence type="predicted"/>
<feature type="region of interest" description="Disordered" evidence="1">
    <location>
        <begin position="650"/>
        <end position="716"/>
    </location>
</feature>
<dbReference type="EMBL" id="JALJOT010000009">
    <property type="protein sequence ID" value="KAK9907744.1"/>
    <property type="molecule type" value="Genomic_DNA"/>
</dbReference>
<sequence length="2018" mass="210878">MGSPERAELGTPEQRTPARPQQSSPQEPALPTRPKRPGAAEVPLGDAAGRVSSKGRDVRTPVASVAVPLRPSGGNAPGRMLAEQPGAMSAQALSSALKAPAPSMPQRPSQRGDTAGEPAAAVATVQPQQGLIKDAGLKAEEVEKTLRQNYGKGDEEKGIPSAPSLASSSGSSSGHFDPTGSVVMRIEYLRELDLKWTIAFIHCAEVVGLAVLVLVLLAKLCKPDNYFIADNTLVLVNACTAIILWLVLLEFFLIYLHHVHRANRLRRAWSRRRFKGTVVLFVEAISQLLNLSFFVIPNVYVLVRPCGWRDDIVLWSAFASWTCWNTLFLMSVVRVHNLNLWLDREGNPKGDRADATLLDAPWSVHAPKLILWAGAEALKATSVHLVLNRKHITPPYMPPGTEEGDCRQWTYDCRHDTVTVVLISLESAVFLAYFALFFFYLGRAFRQLRARNYRDFRMANLSVRLIVRTRVAGMVFFVACVVIYYYVKLGSCLSYVSSALGLLPMQFVMTALIIVMLYMFMPKDPDAQDQVLQVWLQEFAWTEAEKLRRLKDRSSNLRLTSIVREEVDREPMFCFETAIKLYYFSHIIYFYDKLEGVQSASAGKPHDEVTHIGVMRRKLTASLSKLRHGNSGSGRPRVVKPTANNLAAAAAAARADGGSGDGLGEESVHAGEEQADSSSHGGDGSHQFARGSTGPNSTSGSSEGASRGRRARAASVTAEDFSLDAAMGLYGLEHMEVMWERRHDTMALLGWGPGRIVIVFRGTNSLKNVAADLQAWQVPHPPPRGNHFCGGRPAVHQGFLKSWTANGLGQRIVERVLDIVTSHEWACTKVYLTGHSLGGALANLAAYDIARALERLNGRVTRVICYTFGSPRTGNHAFAHDYQRVVPDTWSIINDQDAVARNAKFWVLYKRPGQRVLINVRGDMLVRPSFAELSIQQTPVGSSVFHHYLLAYRDALAAICRAQMNRKKRLQGGLAGVMALLEGDEFVRGILEPAGLTLSDVQESQTASLRRLSVQPAASAVPEVAAEQTADDMARASVLTPMTSAFERSMAARAGSLQLGHLSPSARDEADAMEAGEAGRAALPRSNSLRSLSSAESWKTALSTARPSADLDASLASLPPSMLGPRRDCNGLQTSTPDGASPPDGSRHGPSDTGTANDDAAQKGAASKAAAAFEKENAQPNGLASAAAFLRTAPVPGEAWPVRGDWDEPPAGEKQGSFPGFWRLGDPGTPPLDGVPAAPPLSDSGYPGEKQPSRFADGAAAGPGGATGASSELTAAAAAAAGRGHHGTDSQQPGEAATAAGLQSKAAGQEASERLVDGVAANRDEGGLSAGDGLGGVAGVEVPGSEHDLGVATGFTGAPGLLQRPQNQSPTEAISSFLAAQRGGGSISPQVRIAAAYALANGAVNQKQKLKDRAAARLAREQAEQNGAAEGLSGTQGKALADSSRAAASAAAVSAVLTSTTEPQPYRVNLEFYRSPDATSFSDGGAPTVGGPGSASMPGAVSGAPGNAQATSGAGNAPGAPQAGTAPEMAAAGAAAGAAAALGTGRGGTAPAAGTGPGTAAQPEASSGVAAPEIEQQPAEQGRADGQAAPHAEAAVGAFVKGKSEGGSGSAGSSPKRMETPRPVVSPGVGTDMPLTPDQEPGKRRMAASSTTTGSSRRNSESAEATSEGGWPSSSSGGWPSSSSSVDVQAYRAALRERVLGSSPVREGQGAVPWDMAGINGGPTVMQPILEGTPHSTSAAPGISATDSTAAVAAAGAAIGSAVAAGRDLQPLAAPVTSIGGRSGTRRSGKRKAAAAPGVAVPTPAKPDATAIVPSDANMAHAATGEDVSTSEEDTSPRSRAMSAFLARRKAAAGESAAVAAAAAVRAVRAPLRRPSLPATQATPPETGLLMPRAATDDGMPERSPPRVRRKASPRELAEAFKGHGLRQATWAPVPIFWARSVEELPMSRGQLPALPAAAAEQEASGQIIAQPPAQFAPPTEQPAREPEVHASPRQEAAVPIVEAAAKEPSPVKGPETP</sequence>
<feature type="transmembrane region" description="Helical" evidence="2">
    <location>
        <begin position="277"/>
        <end position="300"/>
    </location>
</feature>
<feature type="compositionally biased region" description="Low complexity" evidence="1">
    <location>
        <begin position="1073"/>
        <end position="1092"/>
    </location>
</feature>
<dbReference type="InterPro" id="IPR029058">
    <property type="entry name" value="AB_hydrolase_fold"/>
</dbReference>
<dbReference type="PANTHER" id="PTHR45856:SF24">
    <property type="entry name" value="FUNGAL LIPASE-LIKE DOMAIN-CONTAINING PROTEIN"/>
    <property type="match status" value="1"/>
</dbReference>
<feature type="transmembrane region" description="Helical" evidence="2">
    <location>
        <begin position="499"/>
        <end position="521"/>
    </location>
</feature>
<comment type="caution">
    <text evidence="4">The sequence shown here is derived from an EMBL/GenBank/DDBJ whole genome shotgun (WGS) entry which is preliminary data.</text>
</comment>
<feature type="compositionally biased region" description="Low complexity" evidence="1">
    <location>
        <begin position="1669"/>
        <end position="1685"/>
    </location>
</feature>
<reference evidence="4 5" key="1">
    <citation type="journal article" date="2024" name="Nat. Commun.">
        <title>Phylogenomics reveals the evolutionary origins of lichenization in chlorophyte algae.</title>
        <authorList>
            <person name="Puginier C."/>
            <person name="Libourel C."/>
            <person name="Otte J."/>
            <person name="Skaloud P."/>
            <person name="Haon M."/>
            <person name="Grisel S."/>
            <person name="Petersen M."/>
            <person name="Berrin J.G."/>
            <person name="Delaux P.M."/>
            <person name="Dal Grande F."/>
            <person name="Keller J."/>
        </authorList>
    </citation>
    <scope>NUCLEOTIDE SEQUENCE [LARGE SCALE GENOMIC DNA]</scope>
    <source>
        <strain evidence="4 5">SAG 216-7</strain>
    </source>
</reference>
<feature type="transmembrane region" description="Helical" evidence="2">
    <location>
        <begin position="461"/>
        <end position="487"/>
    </location>
</feature>
<feature type="compositionally biased region" description="Low complexity" evidence="1">
    <location>
        <begin position="691"/>
        <end position="705"/>
    </location>
</feature>
<feature type="region of interest" description="Disordered" evidence="1">
    <location>
        <begin position="1415"/>
        <end position="1436"/>
    </location>
</feature>
<keyword evidence="2" id="KW-0812">Transmembrane</keyword>
<gene>
    <name evidence="4" type="ORF">WJX75_009081</name>
</gene>
<organism evidence="4 5">
    <name type="scientific">Coccomyxa subellipsoidea</name>
    <dbReference type="NCBI Taxonomy" id="248742"/>
    <lineage>
        <taxon>Eukaryota</taxon>
        <taxon>Viridiplantae</taxon>
        <taxon>Chlorophyta</taxon>
        <taxon>core chlorophytes</taxon>
        <taxon>Trebouxiophyceae</taxon>
        <taxon>Trebouxiophyceae incertae sedis</taxon>
        <taxon>Coccomyxaceae</taxon>
        <taxon>Coccomyxa</taxon>
    </lineage>
</organism>
<evidence type="ECO:0000313" key="4">
    <source>
        <dbReference type="EMBL" id="KAK9907744.1"/>
    </source>
</evidence>
<accession>A0ABR2YLJ9</accession>
<feature type="compositionally biased region" description="Basic and acidic residues" evidence="1">
    <location>
        <begin position="148"/>
        <end position="158"/>
    </location>
</feature>
<feature type="compositionally biased region" description="Low complexity" evidence="1">
    <location>
        <begin position="1544"/>
        <end position="1565"/>
    </location>
</feature>
<feature type="region of interest" description="Disordered" evidence="1">
    <location>
        <begin position="1479"/>
        <end position="1525"/>
    </location>
</feature>
<evidence type="ECO:0000256" key="1">
    <source>
        <dbReference type="SAM" id="MobiDB-lite"/>
    </source>
</evidence>
<feature type="compositionally biased region" description="Low complexity" evidence="1">
    <location>
        <begin position="1268"/>
        <end position="1282"/>
    </location>
</feature>
<feature type="compositionally biased region" description="Low complexity" evidence="1">
    <location>
        <begin position="1794"/>
        <end position="1807"/>
    </location>
</feature>
<protein>
    <recommendedName>
        <fullName evidence="3">Fungal lipase-type domain-containing protein</fullName>
    </recommendedName>
</protein>
<feature type="compositionally biased region" description="Low complexity" evidence="1">
    <location>
        <begin position="1954"/>
        <end position="1979"/>
    </location>
</feature>
<feature type="compositionally biased region" description="Basic and acidic residues" evidence="1">
    <location>
        <begin position="1311"/>
        <end position="1326"/>
    </location>
</feature>
<feature type="transmembrane region" description="Helical" evidence="2">
    <location>
        <begin position="194"/>
        <end position="218"/>
    </location>
</feature>
<keyword evidence="5" id="KW-1185">Reference proteome</keyword>
<feature type="compositionally biased region" description="Low complexity" evidence="1">
    <location>
        <begin position="1162"/>
        <end position="1172"/>
    </location>
</feature>
<feature type="region of interest" description="Disordered" evidence="1">
    <location>
        <begin position="1776"/>
        <end position="1839"/>
    </location>
</feature>
<feature type="compositionally biased region" description="Low complexity" evidence="1">
    <location>
        <begin position="160"/>
        <end position="174"/>
    </location>
</feature>
<dbReference type="Gene3D" id="3.40.50.1820">
    <property type="entry name" value="alpha/beta hydrolase"/>
    <property type="match status" value="1"/>
</dbReference>
<evidence type="ECO:0000259" key="3">
    <source>
        <dbReference type="Pfam" id="PF01764"/>
    </source>
</evidence>
<feature type="compositionally biased region" description="Low complexity" evidence="1">
    <location>
        <begin position="1513"/>
        <end position="1525"/>
    </location>
</feature>
<feature type="region of interest" description="Disordered" evidence="1">
    <location>
        <begin position="148"/>
        <end position="176"/>
    </location>
</feature>
<dbReference type="InterPro" id="IPR002921">
    <property type="entry name" value="Fungal_lipase-type"/>
</dbReference>
<feature type="transmembrane region" description="Helical" evidence="2">
    <location>
        <begin position="417"/>
        <end position="441"/>
    </location>
</feature>
<feature type="region of interest" description="Disordered" evidence="1">
    <location>
        <begin position="1954"/>
        <end position="2018"/>
    </location>
</feature>
<dbReference type="Proteomes" id="UP001491310">
    <property type="component" value="Unassembled WGS sequence"/>
</dbReference>
<feature type="region of interest" description="Disordered" evidence="1">
    <location>
        <begin position="1060"/>
        <end position="1092"/>
    </location>
</feature>
<feature type="region of interest" description="Disordered" evidence="1">
    <location>
        <begin position="1105"/>
        <end position="1180"/>
    </location>
</feature>